<evidence type="ECO:0000259" key="5">
    <source>
        <dbReference type="Pfam" id="PF24137"/>
    </source>
</evidence>
<evidence type="ECO:0008006" key="8">
    <source>
        <dbReference type="Google" id="ProtNLM"/>
    </source>
</evidence>
<dbReference type="AlphaFoldDB" id="A0A9P4N2T4"/>
<proteinExistence type="inferred from homology"/>
<evidence type="ECO:0000313" key="6">
    <source>
        <dbReference type="EMBL" id="KAF2205130.1"/>
    </source>
</evidence>
<feature type="domain" description="Diels-Alderase C-terminal" evidence="4">
    <location>
        <begin position="238"/>
        <end position="382"/>
    </location>
</feature>
<sequence>MHFLNLYSLFLGTLIPAILAAPSPRCETNIITSKDVIKGSVPINASPLLPFQSAALTQLNTTAWEYWYFDGVSHSTSAGVTIAFFRDPSLMAGGLGPLRMGVDAVWENGTWFSAMILADDSTIETCDDGTTIGRWKGPQTNSSFEFKEGNAEVKINLDGISITGDKVKGLFTLKSISNPRYPTGETFPNAKASPFMAPLLLWNEGIPAGDVNADLSFNGAKLAFKGIGGTDRNVAPYIWDFIADRWWWVRSVAGPYSFVLWKFVSAVDGKTYVWSYLEEYRRPIFRSSNECTRETDSGCAVLTLTEGGKIKGGFRDPSSGFKVELREKWKGRKWVFDIEHVNIVFEAPQGRNNEYTRFVNSVKGGEVGCKQYEGPSKSEQNRITEVIPMI</sequence>
<keyword evidence="7" id="KW-1185">Reference proteome</keyword>
<comment type="similarity">
    <text evidence="2">Belongs to the Diels-Alderase family.</text>
</comment>
<name>A0A9P4N2T4_9PLEO</name>
<evidence type="ECO:0000313" key="7">
    <source>
        <dbReference type="Proteomes" id="UP000799536"/>
    </source>
</evidence>
<keyword evidence="3" id="KW-0732">Signal</keyword>
<dbReference type="Proteomes" id="UP000799536">
    <property type="component" value="Unassembled WGS sequence"/>
</dbReference>
<dbReference type="SUPFAM" id="SSF159245">
    <property type="entry name" value="AttH-like"/>
    <property type="match status" value="1"/>
</dbReference>
<dbReference type="GO" id="GO:0016853">
    <property type="term" value="F:isomerase activity"/>
    <property type="evidence" value="ECO:0007669"/>
    <property type="project" value="UniProtKB-KW"/>
</dbReference>
<evidence type="ECO:0000256" key="2">
    <source>
        <dbReference type="ARBA" id="ARBA00046325"/>
    </source>
</evidence>
<dbReference type="InterPro" id="IPR056402">
    <property type="entry name" value="DA_N"/>
</dbReference>
<reference evidence="6" key="1">
    <citation type="journal article" date="2020" name="Stud. Mycol.">
        <title>101 Dothideomycetes genomes: a test case for predicting lifestyles and emergence of pathogens.</title>
        <authorList>
            <person name="Haridas S."/>
            <person name="Albert R."/>
            <person name="Binder M."/>
            <person name="Bloem J."/>
            <person name="Labutti K."/>
            <person name="Salamov A."/>
            <person name="Andreopoulos B."/>
            <person name="Baker S."/>
            <person name="Barry K."/>
            <person name="Bills G."/>
            <person name="Bluhm B."/>
            <person name="Cannon C."/>
            <person name="Castanera R."/>
            <person name="Culley D."/>
            <person name="Daum C."/>
            <person name="Ezra D."/>
            <person name="Gonzalez J."/>
            <person name="Henrissat B."/>
            <person name="Kuo A."/>
            <person name="Liang C."/>
            <person name="Lipzen A."/>
            <person name="Lutzoni F."/>
            <person name="Magnuson J."/>
            <person name="Mondo S."/>
            <person name="Nolan M."/>
            <person name="Ohm R."/>
            <person name="Pangilinan J."/>
            <person name="Park H.-J."/>
            <person name="Ramirez L."/>
            <person name="Alfaro M."/>
            <person name="Sun H."/>
            <person name="Tritt A."/>
            <person name="Yoshinaga Y."/>
            <person name="Zwiers L.-H."/>
            <person name="Turgeon B."/>
            <person name="Goodwin S."/>
            <person name="Spatafora J."/>
            <person name="Crous P."/>
            <person name="Grigoriev I."/>
        </authorList>
    </citation>
    <scope>NUCLEOTIDE SEQUENCE</scope>
    <source>
        <strain evidence="6">ATCC 74209</strain>
    </source>
</reference>
<dbReference type="InterPro" id="IPR054499">
    <property type="entry name" value="DA_C"/>
</dbReference>
<keyword evidence="1" id="KW-0413">Isomerase</keyword>
<comment type="caution">
    <text evidence="6">The sequence shown here is derived from an EMBL/GenBank/DDBJ whole genome shotgun (WGS) entry which is preliminary data.</text>
</comment>
<evidence type="ECO:0000256" key="1">
    <source>
        <dbReference type="ARBA" id="ARBA00023235"/>
    </source>
</evidence>
<gene>
    <name evidence="6" type="ORF">GQ43DRAFT_386588</name>
</gene>
<dbReference type="OrthoDB" id="5344254at2759"/>
<evidence type="ECO:0000256" key="3">
    <source>
        <dbReference type="SAM" id="SignalP"/>
    </source>
</evidence>
<feature type="chain" id="PRO_5040254542" description="Hydroxyneurosporene synthase (CrtC)" evidence="3">
    <location>
        <begin position="21"/>
        <end position="390"/>
    </location>
</feature>
<feature type="signal peptide" evidence="3">
    <location>
        <begin position="1"/>
        <end position="20"/>
    </location>
</feature>
<dbReference type="Pfam" id="PF22903">
    <property type="entry name" value="DA_C"/>
    <property type="match status" value="1"/>
</dbReference>
<feature type="domain" description="Diels-Alderase N-terminal" evidence="5">
    <location>
        <begin position="55"/>
        <end position="233"/>
    </location>
</feature>
<organism evidence="6 7">
    <name type="scientific">Delitschia confertaspora ATCC 74209</name>
    <dbReference type="NCBI Taxonomy" id="1513339"/>
    <lineage>
        <taxon>Eukaryota</taxon>
        <taxon>Fungi</taxon>
        <taxon>Dikarya</taxon>
        <taxon>Ascomycota</taxon>
        <taxon>Pezizomycotina</taxon>
        <taxon>Dothideomycetes</taxon>
        <taxon>Pleosporomycetidae</taxon>
        <taxon>Pleosporales</taxon>
        <taxon>Delitschiaceae</taxon>
        <taxon>Delitschia</taxon>
    </lineage>
</organism>
<dbReference type="EMBL" id="ML993862">
    <property type="protein sequence ID" value="KAF2205130.1"/>
    <property type="molecule type" value="Genomic_DNA"/>
</dbReference>
<evidence type="ECO:0000259" key="4">
    <source>
        <dbReference type="Pfam" id="PF22903"/>
    </source>
</evidence>
<dbReference type="Pfam" id="PF24137">
    <property type="entry name" value="DA_N"/>
    <property type="match status" value="1"/>
</dbReference>
<accession>A0A9P4N2T4</accession>
<protein>
    <recommendedName>
        <fullName evidence="8">Hydroxyneurosporene synthase (CrtC)</fullName>
    </recommendedName>
</protein>